<comment type="subunit">
    <text evidence="11">F-type ATPases have 2 components, CF(1) - the catalytic core - and CF(0) - the membrane proton channel. CF(1) has five subunits: alpha(3), beta(3), gamma(1), delta(1), epsilon(1). CF(0) has three main subunits: a, b and c.</text>
</comment>
<keyword evidence="7 11" id="KW-0472">Membrane</keyword>
<keyword evidence="4 11" id="KW-0813">Transport</keyword>
<evidence type="ECO:0000256" key="10">
    <source>
        <dbReference type="ARBA" id="ARBA00060385"/>
    </source>
</evidence>
<evidence type="ECO:0000256" key="4">
    <source>
        <dbReference type="ARBA" id="ARBA00022448"/>
    </source>
</evidence>
<keyword evidence="9 11" id="KW-0066">ATP synthesis</keyword>
<evidence type="ECO:0000313" key="13">
    <source>
        <dbReference type="Proteomes" id="UP001220610"/>
    </source>
</evidence>
<dbReference type="GO" id="GO:0042777">
    <property type="term" value="P:proton motive force-driven plasma membrane ATP synthesis"/>
    <property type="evidence" value="ECO:0007669"/>
    <property type="project" value="UniProtKB-UniRule"/>
</dbReference>
<comment type="subcellular location">
    <subcellularLocation>
        <location evidence="11">Cell membrane</location>
        <topology evidence="11">Peripheral membrane protein</topology>
    </subcellularLocation>
    <subcellularLocation>
        <location evidence="2">Membrane</location>
        <topology evidence="2">Peripheral membrane protein</topology>
    </subcellularLocation>
    <subcellularLocation>
        <location evidence="10">Thylakoid</location>
    </subcellularLocation>
</comment>
<evidence type="ECO:0000256" key="6">
    <source>
        <dbReference type="ARBA" id="ARBA00023065"/>
    </source>
</evidence>
<dbReference type="Pfam" id="PF00231">
    <property type="entry name" value="ATP-synt"/>
    <property type="match status" value="1"/>
</dbReference>
<accession>A0AAJ6BFR6</accession>
<dbReference type="HAMAP" id="MF_00815">
    <property type="entry name" value="ATP_synth_gamma_bact"/>
    <property type="match status" value="1"/>
</dbReference>
<gene>
    <name evidence="11 12" type="primary">atpG</name>
    <name evidence="12" type="ORF">P0Y53_00405</name>
</gene>
<dbReference type="Proteomes" id="UP001220610">
    <property type="component" value="Chromosome"/>
</dbReference>
<dbReference type="FunFam" id="1.10.287.80:FF:000003">
    <property type="entry name" value="ATP synthase gamma chain, chloroplastic"/>
    <property type="match status" value="1"/>
</dbReference>
<keyword evidence="11" id="KW-1003">Cell membrane</keyword>
<dbReference type="CDD" id="cd12151">
    <property type="entry name" value="F1-ATPase_gamma"/>
    <property type="match status" value="1"/>
</dbReference>
<evidence type="ECO:0000256" key="8">
    <source>
        <dbReference type="ARBA" id="ARBA00023196"/>
    </source>
</evidence>
<dbReference type="PANTHER" id="PTHR11693:SF22">
    <property type="entry name" value="ATP SYNTHASE SUBUNIT GAMMA, MITOCHONDRIAL"/>
    <property type="match status" value="1"/>
</dbReference>
<proteinExistence type="inferred from homology"/>
<dbReference type="EMBL" id="CP119311">
    <property type="protein sequence ID" value="WEK35945.1"/>
    <property type="molecule type" value="Genomic_DNA"/>
</dbReference>
<dbReference type="GO" id="GO:0005524">
    <property type="term" value="F:ATP binding"/>
    <property type="evidence" value="ECO:0007669"/>
    <property type="project" value="UniProtKB-UniRule"/>
</dbReference>
<evidence type="ECO:0000256" key="3">
    <source>
        <dbReference type="ARBA" id="ARBA00007681"/>
    </source>
</evidence>
<evidence type="ECO:0000256" key="7">
    <source>
        <dbReference type="ARBA" id="ARBA00023136"/>
    </source>
</evidence>
<dbReference type="GO" id="GO:0009579">
    <property type="term" value="C:thylakoid"/>
    <property type="evidence" value="ECO:0007669"/>
    <property type="project" value="UniProtKB-SubCell"/>
</dbReference>
<evidence type="ECO:0000256" key="2">
    <source>
        <dbReference type="ARBA" id="ARBA00004170"/>
    </source>
</evidence>
<evidence type="ECO:0000256" key="11">
    <source>
        <dbReference type="HAMAP-Rule" id="MF_00815"/>
    </source>
</evidence>
<keyword evidence="6 11" id="KW-0406">Ion transport</keyword>
<evidence type="ECO:0000256" key="9">
    <source>
        <dbReference type="ARBA" id="ARBA00023310"/>
    </source>
</evidence>
<evidence type="ECO:0000313" key="12">
    <source>
        <dbReference type="EMBL" id="WEK35945.1"/>
    </source>
</evidence>
<dbReference type="Gene3D" id="1.10.287.80">
    <property type="entry name" value="ATP synthase, gamma subunit, helix hairpin domain"/>
    <property type="match status" value="1"/>
</dbReference>
<dbReference type="GO" id="GO:0045259">
    <property type="term" value="C:proton-transporting ATP synthase complex"/>
    <property type="evidence" value="ECO:0007669"/>
    <property type="project" value="UniProtKB-KW"/>
</dbReference>
<dbReference type="Gene3D" id="3.40.1380.10">
    <property type="match status" value="1"/>
</dbReference>
<protein>
    <recommendedName>
        <fullName evidence="11">ATP synthase gamma chain</fullName>
    </recommendedName>
    <alternativeName>
        <fullName evidence="11">ATP synthase F1 sector gamma subunit</fullName>
    </alternativeName>
    <alternativeName>
        <fullName evidence="11">F-ATPase gamma subunit</fullName>
    </alternativeName>
</protein>
<dbReference type="PANTHER" id="PTHR11693">
    <property type="entry name" value="ATP SYNTHASE GAMMA CHAIN"/>
    <property type="match status" value="1"/>
</dbReference>
<sequence>MAGQLKEVRNRIKSVQNTQQITKAMKMVSAAKLRKAQDAIVQMRPYSRKLQEVLSNIASNTEGDMGMNLAVERPVEKVLLIVITSDRGLCGAYNANIIKLTRQLIREKYAAQFAKGNVHIWNIGKKGFEHFAKNRFNANETYKDIFHRLSFEGVQSCAQAAVKAFEAKEYDVVELIYSEFRNAATQKFTIERFLPIPKVEKKEGSNKKVDFIFEPSKNELIAELMPKILNTQLFKAVLDAHASEHGARMTAMDKATENANEMLRSLKISYNRARQAAITTELTEIVSGAAALQG</sequence>
<name>A0AAJ6BFR6_9BACT</name>
<dbReference type="GO" id="GO:0046933">
    <property type="term" value="F:proton-transporting ATP synthase activity, rotational mechanism"/>
    <property type="evidence" value="ECO:0007669"/>
    <property type="project" value="UniProtKB-UniRule"/>
</dbReference>
<dbReference type="PRINTS" id="PR00126">
    <property type="entry name" value="ATPASEGAMMA"/>
</dbReference>
<dbReference type="SUPFAM" id="SSF52943">
    <property type="entry name" value="ATP synthase (F1-ATPase), gamma subunit"/>
    <property type="match status" value="1"/>
</dbReference>
<organism evidence="12 13">
    <name type="scientific">Candidatus Pseudobacter hemicellulosilyticus</name>
    <dbReference type="NCBI Taxonomy" id="3121375"/>
    <lineage>
        <taxon>Bacteria</taxon>
        <taxon>Pseudomonadati</taxon>
        <taxon>Bacteroidota</taxon>
        <taxon>Chitinophagia</taxon>
        <taxon>Chitinophagales</taxon>
        <taxon>Chitinophagaceae</taxon>
        <taxon>Pseudobacter</taxon>
    </lineage>
</organism>
<dbReference type="GO" id="GO:0005886">
    <property type="term" value="C:plasma membrane"/>
    <property type="evidence" value="ECO:0007669"/>
    <property type="project" value="UniProtKB-SubCell"/>
</dbReference>
<dbReference type="PROSITE" id="PS00153">
    <property type="entry name" value="ATPASE_GAMMA"/>
    <property type="match status" value="1"/>
</dbReference>
<dbReference type="InterPro" id="IPR035968">
    <property type="entry name" value="ATP_synth_F1_ATPase_gsu"/>
</dbReference>
<dbReference type="InterPro" id="IPR000131">
    <property type="entry name" value="ATP_synth_F1_gsu"/>
</dbReference>
<dbReference type="InterPro" id="IPR023632">
    <property type="entry name" value="ATP_synth_F1_gsu_CS"/>
</dbReference>
<keyword evidence="5 11" id="KW-0375">Hydrogen ion transport</keyword>
<keyword evidence="8 11" id="KW-0139">CF(1)</keyword>
<evidence type="ECO:0000256" key="5">
    <source>
        <dbReference type="ARBA" id="ARBA00022781"/>
    </source>
</evidence>
<comment type="similarity">
    <text evidence="3 11">Belongs to the ATPase gamma chain family.</text>
</comment>
<dbReference type="AlphaFoldDB" id="A0AAJ6BFR6"/>
<reference evidence="12" key="1">
    <citation type="submission" date="2023-03" db="EMBL/GenBank/DDBJ databases">
        <title>Andean soil-derived lignocellulolytic bacterial consortium as a source of novel taxa and putative plastic-active enzymes.</title>
        <authorList>
            <person name="Diaz-Garcia L."/>
            <person name="Chuvochina M."/>
            <person name="Feuerriegel G."/>
            <person name="Bunk B."/>
            <person name="Sproer C."/>
            <person name="Streit W.R."/>
            <person name="Rodriguez L.M."/>
            <person name="Overmann J."/>
            <person name="Jimenez D.J."/>
        </authorList>
    </citation>
    <scope>NUCLEOTIDE SEQUENCE</scope>
    <source>
        <strain evidence="12">MAG 7</strain>
    </source>
</reference>
<evidence type="ECO:0000256" key="1">
    <source>
        <dbReference type="ARBA" id="ARBA00003456"/>
    </source>
</evidence>
<dbReference type="NCBIfam" id="TIGR01146">
    <property type="entry name" value="ATPsyn_F1gamma"/>
    <property type="match status" value="1"/>
</dbReference>
<comment type="function">
    <text evidence="1 11">Produces ATP from ADP in the presence of a proton gradient across the membrane. The gamma chain is believed to be important in regulating ATPase activity and the flow of protons through the CF(0) complex.</text>
</comment>